<dbReference type="InParanoid" id="A0A3Q7EF41"/>
<keyword evidence="1" id="KW-0812">Transmembrane</keyword>
<evidence type="ECO:0000313" key="2">
    <source>
        <dbReference type="EnsemblPlants" id="Solyc01g058470.1.1.1"/>
    </source>
</evidence>
<feature type="transmembrane region" description="Helical" evidence="1">
    <location>
        <begin position="12"/>
        <end position="34"/>
    </location>
</feature>
<reference evidence="2" key="2">
    <citation type="submission" date="2019-01" db="UniProtKB">
        <authorList>
            <consortium name="EnsemblPlants"/>
        </authorList>
    </citation>
    <scope>IDENTIFICATION</scope>
    <source>
        <strain evidence="2">cv. Heinz 1706</strain>
    </source>
</reference>
<keyword evidence="1" id="KW-1133">Transmembrane helix</keyword>
<name>A0A3Q7EF41_SOLLC</name>
<dbReference type="AlphaFoldDB" id="A0A3Q7EF41"/>
<keyword evidence="3" id="KW-1185">Reference proteome</keyword>
<evidence type="ECO:0000313" key="3">
    <source>
        <dbReference type="Proteomes" id="UP000004994"/>
    </source>
</evidence>
<protein>
    <submittedName>
        <fullName evidence="2">Uncharacterized protein</fullName>
    </submittedName>
</protein>
<organism evidence="2">
    <name type="scientific">Solanum lycopersicum</name>
    <name type="common">Tomato</name>
    <name type="synonym">Lycopersicon esculentum</name>
    <dbReference type="NCBI Taxonomy" id="4081"/>
    <lineage>
        <taxon>Eukaryota</taxon>
        <taxon>Viridiplantae</taxon>
        <taxon>Streptophyta</taxon>
        <taxon>Embryophyta</taxon>
        <taxon>Tracheophyta</taxon>
        <taxon>Spermatophyta</taxon>
        <taxon>Magnoliopsida</taxon>
        <taxon>eudicotyledons</taxon>
        <taxon>Gunneridae</taxon>
        <taxon>Pentapetalae</taxon>
        <taxon>asterids</taxon>
        <taxon>lamiids</taxon>
        <taxon>Solanales</taxon>
        <taxon>Solanaceae</taxon>
        <taxon>Solanoideae</taxon>
        <taxon>Solaneae</taxon>
        <taxon>Solanum</taxon>
        <taxon>Solanum subgen. Lycopersicon</taxon>
    </lineage>
</organism>
<dbReference type="PaxDb" id="4081-Solyc01g058470.1.1"/>
<dbReference type="Gramene" id="Solyc01g058470.1.1">
    <property type="protein sequence ID" value="Solyc01g058470.1.1.1"/>
    <property type="gene ID" value="Solyc01g058470.1"/>
</dbReference>
<proteinExistence type="predicted"/>
<dbReference type="Proteomes" id="UP000004994">
    <property type="component" value="Chromosome 1"/>
</dbReference>
<keyword evidence="1" id="KW-0472">Membrane</keyword>
<dbReference type="EnsemblPlants" id="Solyc01g058470.1.1">
    <property type="protein sequence ID" value="Solyc01g058470.1.1.1"/>
    <property type="gene ID" value="Solyc01g058470.1"/>
</dbReference>
<reference evidence="2" key="1">
    <citation type="journal article" date="2012" name="Nature">
        <title>The tomato genome sequence provides insights into fleshy fruit evolution.</title>
        <authorList>
            <consortium name="Tomato Genome Consortium"/>
        </authorList>
    </citation>
    <scope>NUCLEOTIDE SEQUENCE [LARGE SCALE GENOMIC DNA]</scope>
    <source>
        <strain evidence="2">cv. Heinz 1706</strain>
    </source>
</reference>
<sequence length="64" mass="7545">MGLVQNELFVYFTYLFYFIFLIRLSLDLVIKVVWSMISLGHQSQEPSIPILKSMALFVHICIYD</sequence>
<accession>A0A3Q7EF41</accession>
<evidence type="ECO:0000256" key="1">
    <source>
        <dbReference type="SAM" id="Phobius"/>
    </source>
</evidence>